<dbReference type="PANTHER" id="PTHR44943:SF8">
    <property type="entry name" value="TPR REPEAT-CONTAINING PROTEIN MJ0263"/>
    <property type="match status" value="1"/>
</dbReference>
<dbReference type="SUPFAM" id="SSF48452">
    <property type="entry name" value="TPR-like"/>
    <property type="match status" value="1"/>
</dbReference>
<dbReference type="InterPro" id="IPR011990">
    <property type="entry name" value="TPR-like_helical_dom_sf"/>
</dbReference>
<dbReference type="Proteomes" id="UP000324927">
    <property type="component" value="Unassembled WGS sequence"/>
</dbReference>
<comment type="caution">
    <text evidence="4">The sequence shown here is derived from an EMBL/GenBank/DDBJ whole genome shotgun (WGS) entry which is preliminary data.</text>
</comment>
<keyword evidence="5" id="KW-1185">Reference proteome</keyword>
<dbReference type="Pfam" id="PF14559">
    <property type="entry name" value="TPR_19"/>
    <property type="match status" value="1"/>
</dbReference>
<protein>
    <submittedName>
        <fullName evidence="4">Tetratricopeptide repeat protein</fullName>
    </submittedName>
</protein>
<accession>A0A5A9GMY4</accession>
<dbReference type="InterPro" id="IPR051685">
    <property type="entry name" value="Ycf3/AcsC/BcsC/TPR_MFPF"/>
</dbReference>
<dbReference type="PROSITE" id="PS50005">
    <property type="entry name" value="TPR"/>
    <property type="match status" value="3"/>
</dbReference>
<evidence type="ECO:0000313" key="5">
    <source>
        <dbReference type="Proteomes" id="UP000324927"/>
    </source>
</evidence>
<proteinExistence type="predicted"/>
<dbReference type="SMART" id="SM00028">
    <property type="entry name" value="TPR"/>
    <property type="match status" value="4"/>
</dbReference>
<evidence type="ECO:0000256" key="1">
    <source>
        <dbReference type="ARBA" id="ARBA00022737"/>
    </source>
</evidence>
<keyword evidence="2 3" id="KW-0802">TPR repeat</keyword>
<name>A0A5A9GMY4_AZOLI</name>
<evidence type="ECO:0000313" key="4">
    <source>
        <dbReference type="EMBL" id="KAA0595175.1"/>
    </source>
</evidence>
<feature type="repeat" description="TPR" evidence="3">
    <location>
        <begin position="272"/>
        <end position="305"/>
    </location>
</feature>
<feature type="repeat" description="TPR" evidence="3">
    <location>
        <begin position="200"/>
        <end position="233"/>
    </location>
</feature>
<reference evidence="4 5" key="1">
    <citation type="submission" date="2019-08" db="EMBL/GenBank/DDBJ databases">
        <authorList>
            <person name="Grouzdev D."/>
            <person name="Tikhonova E."/>
            <person name="Kravchenko I."/>
        </authorList>
    </citation>
    <scope>NUCLEOTIDE SEQUENCE [LARGE SCALE GENOMIC DNA]</scope>
    <source>
        <strain evidence="4 5">59b</strain>
    </source>
</reference>
<dbReference type="RefSeq" id="WP_149232117.1">
    <property type="nucleotide sequence ID" value="NZ_JALJXJ010000007.1"/>
</dbReference>
<feature type="repeat" description="TPR" evidence="3">
    <location>
        <begin position="306"/>
        <end position="339"/>
    </location>
</feature>
<organism evidence="4 5">
    <name type="scientific">Azospirillum lipoferum</name>
    <dbReference type="NCBI Taxonomy" id="193"/>
    <lineage>
        <taxon>Bacteria</taxon>
        <taxon>Pseudomonadati</taxon>
        <taxon>Pseudomonadota</taxon>
        <taxon>Alphaproteobacteria</taxon>
        <taxon>Rhodospirillales</taxon>
        <taxon>Azospirillaceae</taxon>
        <taxon>Azospirillum</taxon>
    </lineage>
</organism>
<dbReference type="AlphaFoldDB" id="A0A5A9GMY4"/>
<evidence type="ECO:0000256" key="2">
    <source>
        <dbReference type="ARBA" id="ARBA00022803"/>
    </source>
</evidence>
<sequence>MDFGLLSLPVLALSALLGYAVVFDTSTVMFHDIGVPNSIESQGYTPKVMAARLANEVRSIDQKARTVKDIRDFSLPDDDSAVNALSDYFKFAEPIRATQEMLGLVRFTFNGDMVARGDDLHLSVRGYGYNGHKPFNQSISGKDPNQILHEMAIDIVRFIDPYVVASYMYETTHDANSKDFASAIREVRYCMVHLPKGDLHWAYNLHGLILTQQGKQQQAIERFNEALKLKPDFLLPVYNTGNALLEMKQYDQAIAKFKEVLNRDAKGNTRMPHAYTQWGVALMRQGRLDEAAQMMQKAMAIDPMYADAYYQFGQLLRQQGKTEEGREMIQRAIDRAPQRTLYSAELTQALTN</sequence>
<dbReference type="InterPro" id="IPR019734">
    <property type="entry name" value="TPR_rpt"/>
</dbReference>
<evidence type="ECO:0000256" key="3">
    <source>
        <dbReference type="PROSITE-ProRule" id="PRU00339"/>
    </source>
</evidence>
<gene>
    <name evidence="4" type="ORF">FZ942_16155</name>
</gene>
<dbReference type="Pfam" id="PF13414">
    <property type="entry name" value="TPR_11"/>
    <property type="match status" value="1"/>
</dbReference>
<dbReference type="Gene3D" id="1.25.40.10">
    <property type="entry name" value="Tetratricopeptide repeat domain"/>
    <property type="match status" value="2"/>
</dbReference>
<dbReference type="PANTHER" id="PTHR44943">
    <property type="entry name" value="CELLULOSE SYNTHASE OPERON PROTEIN C"/>
    <property type="match status" value="1"/>
</dbReference>
<dbReference type="EMBL" id="VTTN01000006">
    <property type="protein sequence ID" value="KAA0595175.1"/>
    <property type="molecule type" value="Genomic_DNA"/>
</dbReference>
<dbReference type="OrthoDB" id="7298006at2"/>
<keyword evidence="1" id="KW-0677">Repeat</keyword>